<dbReference type="PROSITE" id="PS50112">
    <property type="entry name" value="PAS"/>
    <property type="match status" value="1"/>
</dbReference>
<reference evidence="9 10" key="1">
    <citation type="submission" date="2020-02" db="EMBL/GenBank/DDBJ databases">
        <title>Genomic and physiological characterization of two novel Nitrospinaceae genera.</title>
        <authorList>
            <person name="Mueller A.J."/>
            <person name="Jung M.-Y."/>
            <person name="Strachan C.R."/>
            <person name="Herbold C.W."/>
            <person name="Kirkegaard R.H."/>
            <person name="Daims H."/>
        </authorList>
    </citation>
    <scope>NUCLEOTIDE SEQUENCE [LARGE SCALE GENOMIC DNA]</scope>
    <source>
        <strain evidence="9">EB</strain>
    </source>
</reference>
<dbReference type="GO" id="GO:0005524">
    <property type="term" value="F:ATP binding"/>
    <property type="evidence" value="ECO:0007669"/>
    <property type="project" value="UniProtKB-KW"/>
</dbReference>
<dbReference type="SUPFAM" id="SSF46689">
    <property type="entry name" value="Homeodomain-like"/>
    <property type="match status" value="1"/>
</dbReference>
<dbReference type="PROSITE" id="PS50045">
    <property type="entry name" value="SIGMA54_INTERACT_4"/>
    <property type="match status" value="1"/>
</dbReference>
<evidence type="ECO:0000256" key="3">
    <source>
        <dbReference type="ARBA" id="ARBA00023015"/>
    </source>
</evidence>
<keyword evidence="2" id="KW-0067">ATP-binding</keyword>
<feature type="region of interest" description="Disordered" evidence="6">
    <location>
        <begin position="372"/>
        <end position="399"/>
    </location>
</feature>
<dbReference type="Pfam" id="PF02954">
    <property type="entry name" value="HTH_8"/>
    <property type="match status" value="1"/>
</dbReference>
<dbReference type="Gene3D" id="3.30.450.20">
    <property type="entry name" value="PAS domain"/>
    <property type="match status" value="1"/>
</dbReference>
<dbReference type="InterPro" id="IPR035965">
    <property type="entry name" value="PAS-like_dom_sf"/>
</dbReference>
<dbReference type="Gene3D" id="1.10.8.60">
    <property type="match status" value="1"/>
</dbReference>
<feature type="domain" description="Sigma-54 factor interaction" evidence="7">
    <location>
        <begin position="138"/>
        <end position="367"/>
    </location>
</feature>
<dbReference type="NCBIfam" id="TIGR00229">
    <property type="entry name" value="sensory_box"/>
    <property type="match status" value="1"/>
</dbReference>
<dbReference type="PANTHER" id="PTHR32071:SF113">
    <property type="entry name" value="ALGINATE BIOSYNTHESIS TRANSCRIPTIONAL REGULATORY PROTEIN ALGB"/>
    <property type="match status" value="1"/>
</dbReference>
<dbReference type="FunFam" id="3.40.50.300:FF:000006">
    <property type="entry name" value="DNA-binding transcriptional regulator NtrC"/>
    <property type="match status" value="1"/>
</dbReference>
<evidence type="ECO:0000256" key="6">
    <source>
        <dbReference type="SAM" id="MobiDB-lite"/>
    </source>
</evidence>
<evidence type="ECO:0000256" key="1">
    <source>
        <dbReference type="ARBA" id="ARBA00022741"/>
    </source>
</evidence>
<dbReference type="SUPFAM" id="SSF55785">
    <property type="entry name" value="PYP-like sensor domain (PAS domain)"/>
    <property type="match status" value="1"/>
</dbReference>
<keyword evidence="3" id="KW-0805">Transcription regulation</keyword>
<dbReference type="PROSITE" id="PS00688">
    <property type="entry name" value="SIGMA54_INTERACT_3"/>
    <property type="match status" value="1"/>
</dbReference>
<dbReference type="Pfam" id="PF00158">
    <property type="entry name" value="Sigma54_activat"/>
    <property type="match status" value="1"/>
</dbReference>
<evidence type="ECO:0000256" key="2">
    <source>
        <dbReference type="ARBA" id="ARBA00022840"/>
    </source>
</evidence>
<dbReference type="InterPro" id="IPR002078">
    <property type="entry name" value="Sigma_54_int"/>
</dbReference>
<dbReference type="EMBL" id="CP048685">
    <property type="protein sequence ID" value="QPJ60964.1"/>
    <property type="molecule type" value="Genomic_DNA"/>
</dbReference>
<evidence type="ECO:0000256" key="5">
    <source>
        <dbReference type="ARBA" id="ARBA00023163"/>
    </source>
</evidence>
<dbReference type="InterPro" id="IPR025943">
    <property type="entry name" value="Sigma_54_int_dom_ATP-bd_2"/>
</dbReference>
<dbReference type="SUPFAM" id="SSF52540">
    <property type="entry name" value="P-loop containing nucleoside triphosphate hydrolases"/>
    <property type="match status" value="1"/>
</dbReference>
<gene>
    <name evidence="9" type="ORF">G3M70_03295</name>
</gene>
<dbReference type="InterPro" id="IPR027417">
    <property type="entry name" value="P-loop_NTPase"/>
</dbReference>
<dbReference type="PRINTS" id="PR01590">
    <property type="entry name" value="HTHFIS"/>
</dbReference>
<sequence length="443" mass="50608">MEIMTHDNLDTVLDLLNEAVFVYNPDMRITHFNAAAEKITGHKKNQVLGEKCVVIFDKGLCINNCELCMTVKDGENQKVEFRSPFMRSDGTRRMGEFQAGHLSLSLNDEPHVLVSLNDITELNRLRNELKSIHSFRNLVGKSPVMRDLYQSIRNVAEYDSTVCLFGESGTGKELVARAIHYESPRAEMPLVKVNCSALSDHLLESELFGHVKGAFTGAVRDRRGKFEEAEGGTLFLDEIGDLNERVQVKLLRVLQEKEIERVGENMIRKVNLRIIVATHKNLEKEVAEGRFREDLFYRLNVIPLHLPPLRERREDIPMLADHFIKTWNGSHTKKIEGISNQALGLLMEHPWPGNIRELENTIEHACVKTGDEELQPSDLPSTLHTATETSGPARMRKPRRRLTKKQIIETLRECDQNQTRAAEQLGIHRITLWRKMKENNIAG</sequence>
<evidence type="ECO:0000259" key="7">
    <source>
        <dbReference type="PROSITE" id="PS50045"/>
    </source>
</evidence>
<accession>A0A7T0FZ54</accession>
<proteinExistence type="predicted"/>
<protein>
    <submittedName>
        <fullName evidence="9">PAS domain S-box protein</fullName>
    </submittedName>
</protein>
<dbReference type="InterPro" id="IPR025944">
    <property type="entry name" value="Sigma_54_int_dom_CS"/>
</dbReference>
<dbReference type="PANTHER" id="PTHR32071">
    <property type="entry name" value="TRANSCRIPTIONAL REGULATORY PROTEIN"/>
    <property type="match status" value="1"/>
</dbReference>
<evidence type="ECO:0000259" key="8">
    <source>
        <dbReference type="PROSITE" id="PS50112"/>
    </source>
</evidence>
<feature type="domain" description="PAS" evidence="8">
    <location>
        <begin position="5"/>
        <end position="53"/>
    </location>
</feature>
<keyword evidence="4" id="KW-0238">DNA-binding</keyword>
<dbReference type="InterPro" id="IPR000014">
    <property type="entry name" value="PAS"/>
</dbReference>
<dbReference type="CDD" id="cd00009">
    <property type="entry name" value="AAA"/>
    <property type="match status" value="1"/>
</dbReference>
<evidence type="ECO:0000256" key="4">
    <source>
        <dbReference type="ARBA" id="ARBA00023125"/>
    </source>
</evidence>
<keyword evidence="1" id="KW-0547">Nucleotide-binding</keyword>
<dbReference type="InterPro" id="IPR058031">
    <property type="entry name" value="AAA_lid_NorR"/>
</dbReference>
<dbReference type="InterPro" id="IPR002197">
    <property type="entry name" value="HTH_Fis"/>
</dbReference>
<dbReference type="GO" id="GO:0043565">
    <property type="term" value="F:sequence-specific DNA binding"/>
    <property type="evidence" value="ECO:0007669"/>
    <property type="project" value="InterPro"/>
</dbReference>
<dbReference type="Gene3D" id="3.40.50.300">
    <property type="entry name" value="P-loop containing nucleotide triphosphate hydrolases"/>
    <property type="match status" value="1"/>
</dbReference>
<dbReference type="SMART" id="SM00091">
    <property type="entry name" value="PAS"/>
    <property type="match status" value="1"/>
</dbReference>
<dbReference type="Pfam" id="PF13426">
    <property type="entry name" value="PAS_9"/>
    <property type="match status" value="1"/>
</dbReference>
<dbReference type="AlphaFoldDB" id="A0A7T0FZ54"/>
<dbReference type="SMART" id="SM00382">
    <property type="entry name" value="AAA"/>
    <property type="match status" value="1"/>
</dbReference>
<dbReference type="Pfam" id="PF25601">
    <property type="entry name" value="AAA_lid_14"/>
    <property type="match status" value="1"/>
</dbReference>
<dbReference type="Proteomes" id="UP000594688">
    <property type="component" value="Chromosome"/>
</dbReference>
<dbReference type="InterPro" id="IPR003593">
    <property type="entry name" value="AAA+_ATPase"/>
</dbReference>
<evidence type="ECO:0000313" key="10">
    <source>
        <dbReference type="Proteomes" id="UP000594688"/>
    </source>
</evidence>
<dbReference type="Gene3D" id="1.10.10.60">
    <property type="entry name" value="Homeodomain-like"/>
    <property type="match status" value="1"/>
</dbReference>
<dbReference type="KEGG" id="nli:G3M70_03295"/>
<dbReference type="PROSITE" id="PS00676">
    <property type="entry name" value="SIGMA54_INTERACT_2"/>
    <property type="match status" value="1"/>
</dbReference>
<dbReference type="InterPro" id="IPR009057">
    <property type="entry name" value="Homeodomain-like_sf"/>
</dbReference>
<dbReference type="CDD" id="cd00130">
    <property type="entry name" value="PAS"/>
    <property type="match status" value="1"/>
</dbReference>
<dbReference type="GO" id="GO:0006355">
    <property type="term" value="P:regulation of DNA-templated transcription"/>
    <property type="evidence" value="ECO:0007669"/>
    <property type="project" value="InterPro"/>
</dbReference>
<feature type="compositionally biased region" description="Polar residues" evidence="6">
    <location>
        <begin position="378"/>
        <end position="390"/>
    </location>
</feature>
<name>A0A7T0FZ54_9BACT</name>
<keyword evidence="5" id="KW-0804">Transcription</keyword>
<evidence type="ECO:0000313" key="9">
    <source>
        <dbReference type="EMBL" id="QPJ60964.1"/>
    </source>
</evidence>
<organism evidence="9 10">
    <name type="scientific">Candidatus Nitronauta litoralis</name>
    <dbReference type="NCBI Taxonomy" id="2705533"/>
    <lineage>
        <taxon>Bacteria</taxon>
        <taxon>Pseudomonadati</taxon>
        <taxon>Nitrospinota/Tectimicrobiota group</taxon>
        <taxon>Nitrospinota</taxon>
        <taxon>Nitrospinia</taxon>
        <taxon>Nitrospinales</taxon>
        <taxon>Nitrospinaceae</taxon>
        <taxon>Candidatus Nitronauta</taxon>
    </lineage>
</organism>